<gene>
    <name evidence="2" type="ORF">FDK13_10985</name>
</gene>
<dbReference type="InterPro" id="IPR036116">
    <property type="entry name" value="FN3_sf"/>
</dbReference>
<feature type="region of interest" description="Disordered" evidence="1">
    <location>
        <begin position="43"/>
        <end position="63"/>
    </location>
</feature>
<proteinExistence type="predicted"/>
<evidence type="ECO:0000313" key="3">
    <source>
        <dbReference type="Proteomes" id="UP000304900"/>
    </source>
</evidence>
<name>A0A4U6D562_9BACT</name>
<accession>A0A4U6D562</accession>
<dbReference type="RefSeq" id="WP_137340025.1">
    <property type="nucleotide sequence ID" value="NZ_BSQH01000014.1"/>
</dbReference>
<dbReference type="Gene3D" id="2.60.40.10">
    <property type="entry name" value="Immunoglobulins"/>
    <property type="match status" value="2"/>
</dbReference>
<evidence type="ECO:0000256" key="1">
    <source>
        <dbReference type="SAM" id="MobiDB-lite"/>
    </source>
</evidence>
<organism evidence="2 3">
    <name type="scientific">Dyadobacter frigoris</name>
    <dbReference type="NCBI Taxonomy" id="2576211"/>
    <lineage>
        <taxon>Bacteria</taxon>
        <taxon>Pseudomonadati</taxon>
        <taxon>Bacteroidota</taxon>
        <taxon>Cytophagia</taxon>
        <taxon>Cytophagales</taxon>
        <taxon>Spirosomataceae</taxon>
        <taxon>Dyadobacter</taxon>
    </lineage>
</organism>
<dbReference type="EMBL" id="SZVO01000004">
    <property type="protein sequence ID" value="TKT92480.1"/>
    <property type="molecule type" value="Genomic_DNA"/>
</dbReference>
<dbReference type="OrthoDB" id="9809583at2"/>
<reference evidence="2 3" key="1">
    <citation type="submission" date="2019-05" db="EMBL/GenBank/DDBJ databases">
        <title>Dyadobacter AR-3-8 sp. nov., isolated from arctic soil.</title>
        <authorList>
            <person name="Chaudhary D.K."/>
        </authorList>
    </citation>
    <scope>NUCLEOTIDE SEQUENCE [LARGE SCALE GENOMIC DNA]</scope>
    <source>
        <strain evidence="2 3">AR-3-8</strain>
    </source>
</reference>
<keyword evidence="3" id="KW-1185">Reference proteome</keyword>
<protein>
    <recommendedName>
        <fullName evidence="4">Fibronectin type-III domain-containing protein</fullName>
    </recommendedName>
</protein>
<comment type="caution">
    <text evidence="2">The sequence shown here is derived from an EMBL/GenBank/DDBJ whole genome shotgun (WGS) entry which is preliminary data.</text>
</comment>
<dbReference type="SUPFAM" id="SSF49265">
    <property type="entry name" value="Fibronectin type III"/>
    <property type="match status" value="1"/>
</dbReference>
<evidence type="ECO:0000313" key="2">
    <source>
        <dbReference type="EMBL" id="TKT92480.1"/>
    </source>
</evidence>
<dbReference type="Proteomes" id="UP000304900">
    <property type="component" value="Unassembled WGS sequence"/>
</dbReference>
<dbReference type="InterPro" id="IPR013783">
    <property type="entry name" value="Ig-like_fold"/>
</dbReference>
<dbReference type="AlphaFoldDB" id="A0A4U6D562"/>
<evidence type="ECO:0008006" key="4">
    <source>
        <dbReference type="Google" id="ProtNLM"/>
    </source>
</evidence>
<sequence>MTAGGPYDLIASNVTLTSFVDNSAKPSLNYYIVTAFARTLESNPSNEIGSELPPKTPVRPEAVSGNGQVTLSWPAALGAITYKIKRSAVSDGPYAEIASGIAATTYTDVTAINGTLYYYVVSAAGSSLESGNSPERLGVPGTNRSLWKVNPATRLWSDANNWDGGVPASPALVSFGPPQSTAILENDLTNLAVAQITFSDSSYQMTGNQISLGSGIENNSTKNQTLQMPITLNNNVQINTAGGAAQRAAFRRLCYK</sequence>